<protein>
    <recommendedName>
        <fullName evidence="3">PASTA domain-containing protein</fullName>
    </recommendedName>
</protein>
<organism evidence="1 2">
    <name type="scientific">Actinocorallia libanotica</name>
    <dbReference type="NCBI Taxonomy" id="46162"/>
    <lineage>
        <taxon>Bacteria</taxon>
        <taxon>Bacillati</taxon>
        <taxon>Actinomycetota</taxon>
        <taxon>Actinomycetes</taxon>
        <taxon>Streptosporangiales</taxon>
        <taxon>Thermomonosporaceae</taxon>
        <taxon>Actinocorallia</taxon>
    </lineage>
</organism>
<evidence type="ECO:0000313" key="2">
    <source>
        <dbReference type="Proteomes" id="UP001500665"/>
    </source>
</evidence>
<dbReference type="EMBL" id="BAAAHH010000019">
    <property type="protein sequence ID" value="GAA0957454.1"/>
    <property type="molecule type" value="Genomic_DNA"/>
</dbReference>
<evidence type="ECO:0000313" key="1">
    <source>
        <dbReference type="EMBL" id="GAA0957454.1"/>
    </source>
</evidence>
<sequence length="290" mass="30719">MDEMTLLKELRADRPAMSVRAEDAARARLLAGAAGPPARSRRPLHLVLGLAAATAVATAATVVVNAFGPEPARDYANAAMKIERETGTWRVEIKDAYADPGEFAEAFAKMGLRVELRIVPVSPGKERTIIRMVQGPSDAARTHPDGSTSSWSVDDCPAEGTACPLAMTISGDPGGGRQVWLGREARPGEPYADGTPGLHREPVPGLRLIGRNVRDATALLRARGLKSAFLLGEFKPDGSGSSYGVDPSWRPSGERKATDAWYFSSDTVMLLVSPRPGDPGPTPDASPLGD</sequence>
<comment type="caution">
    <text evidence="1">The sequence shown here is derived from an EMBL/GenBank/DDBJ whole genome shotgun (WGS) entry which is preliminary data.</text>
</comment>
<name>A0ABN1RHR2_9ACTN</name>
<proteinExistence type="predicted"/>
<dbReference type="RefSeq" id="WP_344242864.1">
    <property type="nucleotide sequence ID" value="NZ_BAAAHH010000019.1"/>
</dbReference>
<dbReference type="Proteomes" id="UP001500665">
    <property type="component" value="Unassembled WGS sequence"/>
</dbReference>
<evidence type="ECO:0008006" key="3">
    <source>
        <dbReference type="Google" id="ProtNLM"/>
    </source>
</evidence>
<reference evidence="1 2" key="1">
    <citation type="journal article" date="2019" name="Int. J. Syst. Evol. Microbiol.">
        <title>The Global Catalogue of Microorganisms (GCM) 10K type strain sequencing project: providing services to taxonomists for standard genome sequencing and annotation.</title>
        <authorList>
            <consortium name="The Broad Institute Genomics Platform"/>
            <consortium name="The Broad Institute Genome Sequencing Center for Infectious Disease"/>
            <person name="Wu L."/>
            <person name="Ma J."/>
        </authorList>
    </citation>
    <scope>NUCLEOTIDE SEQUENCE [LARGE SCALE GENOMIC DNA]</scope>
    <source>
        <strain evidence="1 2">JCM 10696</strain>
    </source>
</reference>
<accession>A0ABN1RHR2</accession>
<keyword evidence="2" id="KW-1185">Reference proteome</keyword>
<gene>
    <name evidence="1" type="ORF">GCM10009550_44860</name>
</gene>